<feature type="compositionally biased region" description="Polar residues" evidence="1">
    <location>
        <begin position="1"/>
        <end position="13"/>
    </location>
</feature>
<evidence type="ECO:0000313" key="2">
    <source>
        <dbReference type="EMBL" id="TNN61590.1"/>
    </source>
</evidence>
<reference evidence="2 3" key="1">
    <citation type="submission" date="2019-03" db="EMBL/GenBank/DDBJ databases">
        <title>First draft genome of Liparis tanakae, snailfish: a comprehensive survey of snailfish specific genes.</title>
        <authorList>
            <person name="Kim W."/>
            <person name="Song I."/>
            <person name="Jeong J.-H."/>
            <person name="Kim D."/>
            <person name="Kim S."/>
            <person name="Ryu S."/>
            <person name="Song J.Y."/>
            <person name="Lee S.K."/>
        </authorList>
    </citation>
    <scope>NUCLEOTIDE SEQUENCE [LARGE SCALE GENOMIC DNA]</scope>
    <source>
        <tissue evidence="2">Muscle</tissue>
    </source>
</reference>
<evidence type="ECO:0000313" key="3">
    <source>
        <dbReference type="Proteomes" id="UP000314294"/>
    </source>
</evidence>
<feature type="region of interest" description="Disordered" evidence="1">
    <location>
        <begin position="84"/>
        <end position="106"/>
    </location>
</feature>
<proteinExistence type="predicted"/>
<accession>A0A4Z2H7V6</accession>
<gene>
    <name evidence="2" type="ORF">EYF80_028202</name>
</gene>
<organism evidence="2 3">
    <name type="scientific">Liparis tanakae</name>
    <name type="common">Tanaka's snailfish</name>
    <dbReference type="NCBI Taxonomy" id="230148"/>
    <lineage>
        <taxon>Eukaryota</taxon>
        <taxon>Metazoa</taxon>
        <taxon>Chordata</taxon>
        <taxon>Craniata</taxon>
        <taxon>Vertebrata</taxon>
        <taxon>Euteleostomi</taxon>
        <taxon>Actinopterygii</taxon>
        <taxon>Neopterygii</taxon>
        <taxon>Teleostei</taxon>
        <taxon>Neoteleostei</taxon>
        <taxon>Acanthomorphata</taxon>
        <taxon>Eupercaria</taxon>
        <taxon>Perciformes</taxon>
        <taxon>Cottioidei</taxon>
        <taxon>Cottales</taxon>
        <taxon>Liparidae</taxon>
        <taxon>Liparis</taxon>
    </lineage>
</organism>
<comment type="caution">
    <text evidence="2">The sequence shown here is derived from an EMBL/GenBank/DDBJ whole genome shotgun (WGS) entry which is preliminary data.</text>
</comment>
<sequence>MTWQLPLSPSASCESRKGAGPQTRTVPSSEAEAMSPGMAGFQLTQFTVRVWPVSSAMGSSPRRSSKLYPRIRWWVSEASTALPSPRHHRHCTLTPSQESNKLPSRS</sequence>
<dbReference type="Proteomes" id="UP000314294">
    <property type="component" value="Unassembled WGS sequence"/>
</dbReference>
<keyword evidence="3" id="KW-1185">Reference proteome</keyword>
<feature type="region of interest" description="Disordered" evidence="1">
    <location>
        <begin position="1"/>
        <end position="38"/>
    </location>
</feature>
<feature type="compositionally biased region" description="Polar residues" evidence="1">
    <location>
        <begin position="93"/>
        <end position="106"/>
    </location>
</feature>
<dbReference type="EMBL" id="SRLO01000313">
    <property type="protein sequence ID" value="TNN61590.1"/>
    <property type="molecule type" value="Genomic_DNA"/>
</dbReference>
<protein>
    <submittedName>
        <fullName evidence="2">Uncharacterized protein</fullName>
    </submittedName>
</protein>
<name>A0A4Z2H7V6_9TELE</name>
<evidence type="ECO:0000256" key="1">
    <source>
        <dbReference type="SAM" id="MobiDB-lite"/>
    </source>
</evidence>
<dbReference type="AlphaFoldDB" id="A0A4Z2H7V6"/>